<dbReference type="GO" id="GO:0005634">
    <property type="term" value="C:nucleus"/>
    <property type="evidence" value="ECO:0007669"/>
    <property type="project" value="UniProtKB-SubCell"/>
</dbReference>
<keyword evidence="4" id="KW-0539">Nucleus</keyword>
<evidence type="ECO:0000313" key="7">
    <source>
        <dbReference type="EMBL" id="VAH98419.1"/>
    </source>
</evidence>
<gene>
    <name evidence="7" type="ORF">TRITD_4Av1G236810</name>
</gene>
<dbReference type="Gramene" id="TRITD4Av1G236810.1">
    <property type="protein sequence ID" value="TRITD4Av1G236810.1"/>
    <property type="gene ID" value="TRITD4Av1G236810"/>
</dbReference>
<keyword evidence="3" id="KW-0804">Transcription</keyword>
<evidence type="ECO:0000259" key="6">
    <source>
        <dbReference type="SMART" id="SM00389"/>
    </source>
</evidence>
<dbReference type="AlphaFoldDB" id="A0A9R0SN70"/>
<protein>
    <recommendedName>
        <fullName evidence="6">Homeobox domain-containing protein</fullName>
    </recommendedName>
</protein>
<evidence type="ECO:0000256" key="3">
    <source>
        <dbReference type="ARBA" id="ARBA00023163"/>
    </source>
</evidence>
<keyword evidence="4" id="KW-0371">Homeobox</keyword>
<evidence type="ECO:0000256" key="2">
    <source>
        <dbReference type="ARBA" id="ARBA00023015"/>
    </source>
</evidence>
<keyword evidence="8" id="KW-1185">Reference proteome</keyword>
<sequence>MRPSTSPESGVSAGTKRGLERTGSGVSPATGSDEDDDGAGGRKKLRLSKDQAAVLEECFKMHSTLNPKQKTALANRLGLRPRQVENRRLEKEVAELRALKAAPPAHNGAAAGPLTTLTMCLSCKRVASTSSASACNVPSFSANAGIGMPMPSLEERPFLCGFRDTGVTYGGSSGLAKVVKPAR</sequence>
<dbReference type="GO" id="GO:0003677">
    <property type="term" value="F:DNA binding"/>
    <property type="evidence" value="ECO:0007669"/>
    <property type="project" value="UniProtKB-KW"/>
</dbReference>
<comment type="subcellular location">
    <subcellularLocation>
        <location evidence="1 4">Nucleus</location>
    </subcellularLocation>
</comment>
<dbReference type="SMART" id="SM00389">
    <property type="entry name" value="HOX"/>
    <property type="match status" value="1"/>
</dbReference>
<dbReference type="InterPro" id="IPR001356">
    <property type="entry name" value="HD"/>
</dbReference>
<dbReference type="Proteomes" id="UP000324705">
    <property type="component" value="Chromosome 4A"/>
</dbReference>
<evidence type="ECO:0000313" key="8">
    <source>
        <dbReference type="Proteomes" id="UP000324705"/>
    </source>
</evidence>
<organism evidence="7 8">
    <name type="scientific">Triticum turgidum subsp. durum</name>
    <name type="common">Durum wheat</name>
    <name type="synonym">Triticum durum</name>
    <dbReference type="NCBI Taxonomy" id="4567"/>
    <lineage>
        <taxon>Eukaryota</taxon>
        <taxon>Viridiplantae</taxon>
        <taxon>Streptophyta</taxon>
        <taxon>Embryophyta</taxon>
        <taxon>Tracheophyta</taxon>
        <taxon>Spermatophyta</taxon>
        <taxon>Magnoliopsida</taxon>
        <taxon>Liliopsida</taxon>
        <taxon>Poales</taxon>
        <taxon>Poaceae</taxon>
        <taxon>BOP clade</taxon>
        <taxon>Pooideae</taxon>
        <taxon>Triticodae</taxon>
        <taxon>Triticeae</taxon>
        <taxon>Triticinae</taxon>
        <taxon>Triticum</taxon>
    </lineage>
</organism>
<evidence type="ECO:0000256" key="1">
    <source>
        <dbReference type="ARBA" id="ARBA00004123"/>
    </source>
</evidence>
<feature type="domain" description="Homeobox" evidence="6">
    <location>
        <begin position="40"/>
        <end position="98"/>
    </location>
</feature>
<reference evidence="7 8" key="1">
    <citation type="submission" date="2017-09" db="EMBL/GenBank/DDBJ databases">
        <authorList>
            <consortium name="International Durum Wheat Genome Sequencing Consortium (IDWGSC)"/>
            <person name="Milanesi L."/>
        </authorList>
    </citation>
    <scope>NUCLEOTIDE SEQUENCE [LARGE SCALE GENOMIC DNA]</scope>
    <source>
        <strain evidence="8">cv. Svevo</strain>
    </source>
</reference>
<proteinExistence type="predicted"/>
<dbReference type="Gene3D" id="1.10.10.60">
    <property type="entry name" value="Homeodomain-like"/>
    <property type="match status" value="1"/>
</dbReference>
<dbReference type="SUPFAM" id="SSF46689">
    <property type="entry name" value="Homeodomain-like"/>
    <property type="match status" value="1"/>
</dbReference>
<evidence type="ECO:0000256" key="5">
    <source>
        <dbReference type="SAM" id="MobiDB-lite"/>
    </source>
</evidence>
<keyword evidence="2" id="KW-0805">Transcription regulation</keyword>
<dbReference type="InterPro" id="IPR009057">
    <property type="entry name" value="Homeodomain-like_sf"/>
</dbReference>
<dbReference type="CDD" id="cd00086">
    <property type="entry name" value="homeodomain"/>
    <property type="match status" value="1"/>
</dbReference>
<dbReference type="InterPro" id="IPR050762">
    <property type="entry name" value="HD-ZIP_Homeobox_LZ_Class_II"/>
</dbReference>
<name>A0A9R0SN70_TRITD</name>
<accession>A0A9R0SN70</accession>
<dbReference type="PANTHER" id="PTHR45714">
    <property type="entry name" value="HOMEOBOX-LEUCINE ZIPPER PROTEIN HAT14"/>
    <property type="match status" value="1"/>
</dbReference>
<dbReference type="EMBL" id="LT934117">
    <property type="protein sequence ID" value="VAH98419.1"/>
    <property type="molecule type" value="Genomic_DNA"/>
</dbReference>
<keyword evidence="4" id="KW-0238">DNA-binding</keyword>
<dbReference type="Pfam" id="PF00046">
    <property type="entry name" value="Homeodomain"/>
    <property type="match status" value="1"/>
</dbReference>
<evidence type="ECO:0000256" key="4">
    <source>
        <dbReference type="RuleBase" id="RU000682"/>
    </source>
</evidence>
<dbReference type="PANTHER" id="PTHR45714:SF90">
    <property type="entry name" value="HOMEOBOX DOMAIN-CONTAINING PROTEIN"/>
    <property type="match status" value="1"/>
</dbReference>
<feature type="region of interest" description="Disordered" evidence="5">
    <location>
        <begin position="1"/>
        <end position="47"/>
    </location>
</feature>